<dbReference type="Pfam" id="PF00359">
    <property type="entry name" value="PTS_EIIA_2"/>
    <property type="match status" value="1"/>
</dbReference>
<dbReference type="PANTHER" id="PTHR47738:SF1">
    <property type="entry name" value="NITROGEN REGULATORY PROTEIN"/>
    <property type="match status" value="1"/>
</dbReference>
<keyword evidence="8" id="KW-1185">Reference proteome</keyword>
<feature type="domain" description="PTS EIIA type-2" evidence="6">
    <location>
        <begin position="6"/>
        <end position="151"/>
    </location>
</feature>
<keyword evidence="4" id="KW-0808">Transferase</keyword>
<dbReference type="GO" id="GO:0008982">
    <property type="term" value="F:protein-N(PI)-phosphohistidine-sugar phosphotransferase activity"/>
    <property type="evidence" value="ECO:0007669"/>
    <property type="project" value="InterPro"/>
</dbReference>
<organism evidence="7 8">
    <name type="scientific">Caloramator quimbayensis</name>
    <dbReference type="NCBI Taxonomy" id="1147123"/>
    <lineage>
        <taxon>Bacteria</taxon>
        <taxon>Bacillati</taxon>
        <taxon>Bacillota</taxon>
        <taxon>Clostridia</taxon>
        <taxon>Eubacteriales</taxon>
        <taxon>Clostridiaceae</taxon>
        <taxon>Caloramator</taxon>
    </lineage>
</organism>
<dbReference type="InterPro" id="IPR016152">
    <property type="entry name" value="PTrfase/Anion_transptr"/>
</dbReference>
<dbReference type="AlphaFoldDB" id="A0A1T4XWZ9"/>
<dbReference type="InterPro" id="IPR002178">
    <property type="entry name" value="PTS_EIIA_type-2_dom"/>
</dbReference>
<dbReference type="InterPro" id="IPR051541">
    <property type="entry name" value="PTS_SugarTrans_NitroReg"/>
</dbReference>
<keyword evidence="5" id="KW-0598">Phosphotransferase system</keyword>
<name>A0A1T4XWZ9_9CLOT</name>
<evidence type="ECO:0000259" key="6">
    <source>
        <dbReference type="PROSITE" id="PS51094"/>
    </source>
</evidence>
<evidence type="ECO:0000313" key="7">
    <source>
        <dbReference type="EMBL" id="SKA94024.1"/>
    </source>
</evidence>
<evidence type="ECO:0000256" key="4">
    <source>
        <dbReference type="ARBA" id="ARBA00022679"/>
    </source>
</evidence>
<dbReference type="InterPro" id="IPR004715">
    <property type="entry name" value="PTS_IIA_fruc"/>
</dbReference>
<dbReference type="GO" id="GO:0009401">
    <property type="term" value="P:phosphoenolpyruvate-dependent sugar phosphotransferase system"/>
    <property type="evidence" value="ECO:0007669"/>
    <property type="project" value="UniProtKB-KW"/>
</dbReference>
<accession>A0A1T4XWZ9</accession>
<reference evidence="8" key="1">
    <citation type="submission" date="2017-02" db="EMBL/GenBank/DDBJ databases">
        <authorList>
            <person name="Varghese N."/>
            <person name="Submissions S."/>
        </authorList>
    </citation>
    <scope>NUCLEOTIDE SEQUENCE [LARGE SCALE GENOMIC DNA]</scope>
    <source>
        <strain evidence="8">USBA 833</strain>
    </source>
</reference>
<dbReference type="RefSeq" id="WP_078697035.1">
    <property type="nucleotide sequence ID" value="NZ_FUYH01000015.1"/>
</dbReference>
<dbReference type="Proteomes" id="UP000190105">
    <property type="component" value="Unassembled WGS sequence"/>
</dbReference>
<gene>
    <name evidence="7" type="ORF">SAMN05443428_11541</name>
</gene>
<dbReference type="Gene3D" id="3.40.930.10">
    <property type="entry name" value="Mannitol-specific EII, Chain A"/>
    <property type="match status" value="1"/>
</dbReference>
<dbReference type="PROSITE" id="PS00372">
    <property type="entry name" value="PTS_EIIA_TYPE_2_HIS"/>
    <property type="match status" value="1"/>
</dbReference>
<evidence type="ECO:0000256" key="3">
    <source>
        <dbReference type="ARBA" id="ARBA00022597"/>
    </source>
</evidence>
<dbReference type="NCBIfam" id="TIGR00848">
    <property type="entry name" value="fruA"/>
    <property type="match status" value="1"/>
</dbReference>
<dbReference type="PANTHER" id="PTHR47738">
    <property type="entry name" value="PTS SYSTEM FRUCTOSE-LIKE EIIA COMPONENT-RELATED"/>
    <property type="match status" value="1"/>
</dbReference>
<dbReference type="SUPFAM" id="SSF55804">
    <property type="entry name" value="Phoshotransferase/anion transport protein"/>
    <property type="match status" value="1"/>
</dbReference>
<evidence type="ECO:0000313" key="8">
    <source>
        <dbReference type="Proteomes" id="UP000190105"/>
    </source>
</evidence>
<keyword evidence="3" id="KW-0762">Sugar transport</keyword>
<proteinExistence type="predicted"/>
<dbReference type="STRING" id="1147123.SAMN05443428_11541"/>
<keyword evidence="1" id="KW-0813">Transport</keyword>
<dbReference type="EMBL" id="FUYH01000015">
    <property type="protein sequence ID" value="SKA94024.1"/>
    <property type="molecule type" value="Genomic_DNA"/>
</dbReference>
<keyword evidence="2" id="KW-0597">Phosphoprotein</keyword>
<dbReference type="CDD" id="cd00211">
    <property type="entry name" value="PTS_IIA_fru"/>
    <property type="match status" value="1"/>
</dbReference>
<dbReference type="GO" id="GO:0016020">
    <property type="term" value="C:membrane"/>
    <property type="evidence" value="ECO:0007669"/>
    <property type="project" value="InterPro"/>
</dbReference>
<evidence type="ECO:0000256" key="5">
    <source>
        <dbReference type="ARBA" id="ARBA00022683"/>
    </source>
</evidence>
<dbReference type="PROSITE" id="PS51094">
    <property type="entry name" value="PTS_EIIA_TYPE_2"/>
    <property type="match status" value="1"/>
</dbReference>
<sequence>MINSDLIFKIDNIRLDADIKDKLEALKYVSKVAKEVKLTDDEEETLKGLLQRENEFSTGLGDRIAIPHAKWESIKQAGVIIIKPKIPIEWNALDGQPVSIIIALLTPYDNSGNVHLKLLASLSRSLIDESFKKKIIETNEKEEIFDLVKEALTAFNN</sequence>
<dbReference type="GO" id="GO:0030295">
    <property type="term" value="F:protein kinase activator activity"/>
    <property type="evidence" value="ECO:0007669"/>
    <property type="project" value="TreeGrafter"/>
</dbReference>
<protein>
    <submittedName>
        <fullName evidence="7">PTS system, fructose-specific IIA component</fullName>
    </submittedName>
</protein>
<evidence type="ECO:0000256" key="2">
    <source>
        <dbReference type="ARBA" id="ARBA00022553"/>
    </source>
</evidence>
<evidence type="ECO:0000256" key="1">
    <source>
        <dbReference type="ARBA" id="ARBA00022448"/>
    </source>
</evidence>
<dbReference type="OrthoDB" id="95460at2"/>